<dbReference type="KEGG" id="adg:Adeg_2047"/>
<gene>
    <name evidence="8" type="ordered locus">Adeg_2047</name>
</gene>
<keyword evidence="8" id="KW-0282">Flagellum</keyword>
<evidence type="ECO:0000256" key="4">
    <source>
        <dbReference type="ARBA" id="ARBA00023143"/>
    </source>
</evidence>
<dbReference type="STRING" id="429009.Adeg_2047"/>
<comment type="subcellular location">
    <subcellularLocation>
        <location evidence="1 6">Bacterial flagellum basal body</location>
    </subcellularLocation>
</comment>
<dbReference type="PANTHER" id="PTHR30435">
    <property type="entry name" value="FLAGELLAR PROTEIN"/>
    <property type="match status" value="1"/>
</dbReference>
<dbReference type="Pfam" id="PF00460">
    <property type="entry name" value="Flg_bb_rod"/>
    <property type="match status" value="1"/>
</dbReference>
<dbReference type="GO" id="GO:0030694">
    <property type="term" value="C:bacterial-type flagellum basal body, rod"/>
    <property type="evidence" value="ECO:0007669"/>
    <property type="project" value="InterPro"/>
</dbReference>
<name>C9R9Z6_AMMDK</name>
<keyword evidence="9" id="KW-1185">Reference proteome</keyword>
<reference evidence="8 9" key="1">
    <citation type="submission" date="2009-10" db="EMBL/GenBank/DDBJ databases">
        <title>Complete sequence of chromosome of Ammonifex degensii KC4.</title>
        <authorList>
            <consortium name="US DOE Joint Genome Institute"/>
            <person name="Kerfeld C."/>
            <person name="Goodner B."/>
            <person name="Huber H."/>
            <person name="Stetter K."/>
            <person name="Lucas S."/>
            <person name="Copeland A."/>
            <person name="Lapidus A."/>
            <person name="Glavina del Rio T."/>
            <person name="Dalin E."/>
            <person name="Tice H."/>
            <person name="Bruce D."/>
            <person name="Goodwin L."/>
            <person name="Pitluck S."/>
            <person name="Saunders E."/>
            <person name="Brettin T."/>
            <person name="Detter J.C."/>
            <person name="Han C."/>
            <person name="Larimer F."/>
            <person name="Land M."/>
            <person name="Hauser L."/>
            <person name="Kyrpides N."/>
            <person name="Ovchinnikova G."/>
            <person name="Richardson P."/>
        </authorList>
    </citation>
    <scope>NUCLEOTIDE SEQUENCE [LARGE SCALE GENOMIC DNA]</scope>
    <source>
        <strain evidence="9">DSM 10501 / KC4</strain>
    </source>
</reference>
<evidence type="ECO:0000259" key="7">
    <source>
        <dbReference type="Pfam" id="PF00460"/>
    </source>
</evidence>
<evidence type="ECO:0000256" key="5">
    <source>
        <dbReference type="ARBA" id="ARBA00024934"/>
    </source>
</evidence>
<comment type="similarity">
    <text evidence="2 6">Belongs to the flagella basal body rod proteins family.</text>
</comment>
<dbReference type="AlphaFoldDB" id="C9R9Z6"/>
<dbReference type="InterPro" id="IPR006300">
    <property type="entry name" value="FlgB"/>
</dbReference>
<dbReference type="GO" id="GO:0071978">
    <property type="term" value="P:bacterial-type flagellum-dependent swarming motility"/>
    <property type="evidence" value="ECO:0007669"/>
    <property type="project" value="TreeGrafter"/>
</dbReference>
<dbReference type="InterPro" id="IPR001444">
    <property type="entry name" value="Flag_bb_rod_N"/>
</dbReference>
<dbReference type="OrthoDB" id="9792068at2"/>
<feature type="domain" description="Flagellar basal body rod protein N-terminal" evidence="7">
    <location>
        <begin position="15"/>
        <end position="39"/>
    </location>
</feature>
<dbReference type="NCBIfam" id="TIGR01396">
    <property type="entry name" value="FlgB"/>
    <property type="match status" value="1"/>
</dbReference>
<keyword evidence="4 6" id="KW-0975">Bacterial flagellum</keyword>
<evidence type="ECO:0000256" key="1">
    <source>
        <dbReference type="ARBA" id="ARBA00004117"/>
    </source>
</evidence>
<comment type="function">
    <text evidence="5 6">Structural component of flagellum, the bacterial motility apparatus. Part of the rod structure of flagellar basal body.</text>
</comment>
<dbReference type="PANTHER" id="PTHR30435:SF12">
    <property type="entry name" value="FLAGELLAR BASAL BODY ROD PROTEIN FLGB"/>
    <property type="match status" value="1"/>
</dbReference>
<dbReference type="eggNOG" id="COG1815">
    <property type="taxonomic scope" value="Bacteria"/>
</dbReference>
<dbReference type="HOGENOM" id="CLU_125463_3_1_9"/>
<evidence type="ECO:0000313" key="9">
    <source>
        <dbReference type="Proteomes" id="UP000002620"/>
    </source>
</evidence>
<dbReference type="EMBL" id="CP001785">
    <property type="protein sequence ID" value="ACX53125.1"/>
    <property type="molecule type" value="Genomic_DNA"/>
</dbReference>
<evidence type="ECO:0000256" key="2">
    <source>
        <dbReference type="ARBA" id="ARBA00009677"/>
    </source>
</evidence>
<keyword evidence="8" id="KW-0969">Cilium</keyword>
<sequence length="133" mass="14928">MELFASPVHTALLKTLDAAALRQRVIADNLANVDTPGFKKGVVRFEEELKRALNAPLPLRTTDPRHFPSPVPLEKVSPRVERDYFTSMRADGNNVDVDEQMVNLVVNALFYHALTQIVAGRYASWHYVINGGR</sequence>
<accession>C9R9Z6</accession>
<protein>
    <recommendedName>
        <fullName evidence="3 6">Flagellar basal body rod protein FlgB</fullName>
    </recommendedName>
</protein>
<evidence type="ECO:0000256" key="6">
    <source>
        <dbReference type="PIRNR" id="PIRNR002889"/>
    </source>
</evidence>
<evidence type="ECO:0000256" key="3">
    <source>
        <dbReference type="ARBA" id="ARBA00014376"/>
    </source>
</evidence>
<dbReference type="Proteomes" id="UP000002620">
    <property type="component" value="Chromosome"/>
</dbReference>
<evidence type="ECO:0000313" key="8">
    <source>
        <dbReference type="EMBL" id="ACX53125.1"/>
    </source>
</evidence>
<comment type="subunit">
    <text evidence="6">The basal body constitutes a major portion of the flagellar organelle and consists of a number of rings mounted on a central rod.</text>
</comment>
<dbReference type="PIRSF" id="PIRSF002889">
    <property type="entry name" value="Rod_FlgB"/>
    <property type="match status" value="1"/>
</dbReference>
<organism evidence="8 9">
    <name type="scientific">Ammonifex degensii (strain DSM 10501 / KC4)</name>
    <dbReference type="NCBI Taxonomy" id="429009"/>
    <lineage>
        <taxon>Bacteria</taxon>
        <taxon>Bacillati</taxon>
        <taxon>Bacillota</taxon>
        <taxon>Clostridia</taxon>
        <taxon>Thermoanaerobacterales</taxon>
        <taxon>Thermoanaerobacteraceae</taxon>
        <taxon>Ammonifex</taxon>
    </lineage>
</organism>
<keyword evidence="8" id="KW-0966">Cell projection</keyword>
<proteinExistence type="inferred from homology"/>